<name>C5KIU9_PERM5</name>
<sequence>MTTYFPIREISSYSMRNWTIKARVTAKSPVRHFTNARGGGSVFSVDLLDKEGSEIRGSFFNAAAEKFDKLLQKGKVYTFSKGNVKIGKEDDELHRAKIHQSMVGETITMESAVASGA</sequence>
<dbReference type="EMBL" id="GG673381">
    <property type="protein sequence ID" value="EER15585.1"/>
    <property type="molecule type" value="Genomic_DNA"/>
</dbReference>
<dbReference type="OrthoDB" id="1751331at2759"/>
<feature type="domain" description="OB" evidence="6">
    <location>
        <begin position="18"/>
        <end position="90"/>
    </location>
</feature>
<evidence type="ECO:0000256" key="4">
    <source>
        <dbReference type="ARBA" id="ARBA00022833"/>
    </source>
</evidence>
<dbReference type="InterPro" id="IPR004365">
    <property type="entry name" value="NA-bd_OB_tRNA"/>
</dbReference>
<dbReference type="Pfam" id="PF01336">
    <property type="entry name" value="tRNA_anti-codon"/>
    <property type="match status" value="1"/>
</dbReference>
<keyword evidence="2" id="KW-0479">Metal-binding</keyword>
<keyword evidence="8" id="KW-1185">Reference proteome</keyword>
<evidence type="ECO:0000313" key="7">
    <source>
        <dbReference type="EMBL" id="EER15585.1"/>
    </source>
</evidence>
<keyword evidence="5" id="KW-0238">DNA-binding</keyword>
<organism evidence="8">
    <name type="scientific">Perkinsus marinus (strain ATCC 50983 / TXsc)</name>
    <dbReference type="NCBI Taxonomy" id="423536"/>
    <lineage>
        <taxon>Eukaryota</taxon>
        <taxon>Sar</taxon>
        <taxon>Alveolata</taxon>
        <taxon>Perkinsozoa</taxon>
        <taxon>Perkinsea</taxon>
        <taxon>Perkinsida</taxon>
        <taxon>Perkinsidae</taxon>
        <taxon>Perkinsus</taxon>
    </lineage>
</organism>
<evidence type="ECO:0000256" key="1">
    <source>
        <dbReference type="ARBA" id="ARBA00005690"/>
    </source>
</evidence>
<dbReference type="CDD" id="cd04474">
    <property type="entry name" value="RPA1_DBD_A"/>
    <property type="match status" value="1"/>
</dbReference>
<keyword evidence="3" id="KW-0863">Zinc-finger</keyword>
<dbReference type="RefSeq" id="XP_002783789.1">
    <property type="nucleotide sequence ID" value="XM_002783743.1"/>
</dbReference>
<dbReference type="FunFam" id="2.40.50.140:FF:000041">
    <property type="entry name" value="Replication protein A subunit"/>
    <property type="match status" value="1"/>
</dbReference>
<protein>
    <submittedName>
        <fullName evidence="7">Replication factor a 1, rfa1, putative</fullName>
    </submittedName>
</protein>
<gene>
    <name evidence="7" type="ORF">Pmar_PMAR016215</name>
</gene>
<evidence type="ECO:0000256" key="5">
    <source>
        <dbReference type="ARBA" id="ARBA00023125"/>
    </source>
</evidence>
<dbReference type="GO" id="GO:0003677">
    <property type="term" value="F:DNA binding"/>
    <property type="evidence" value="ECO:0007669"/>
    <property type="project" value="UniProtKB-KW"/>
</dbReference>
<comment type="similarity">
    <text evidence="1">Belongs to the replication factor A protein 1 family.</text>
</comment>
<dbReference type="GeneID" id="9046397"/>
<evidence type="ECO:0000256" key="2">
    <source>
        <dbReference type="ARBA" id="ARBA00022723"/>
    </source>
</evidence>
<keyword evidence="4" id="KW-0862">Zinc</keyword>
<dbReference type="GO" id="GO:0008270">
    <property type="term" value="F:zinc ion binding"/>
    <property type="evidence" value="ECO:0007669"/>
    <property type="project" value="UniProtKB-KW"/>
</dbReference>
<dbReference type="InParanoid" id="C5KIU9"/>
<dbReference type="InterPro" id="IPR012340">
    <property type="entry name" value="NA-bd_OB-fold"/>
</dbReference>
<evidence type="ECO:0000313" key="8">
    <source>
        <dbReference type="Proteomes" id="UP000007800"/>
    </source>
</evidence>
<reference evidence="7 8" key="1">
    <citation type="submission" date="2008-07" db="EMBL/GenBank/DDBJ databases">
        <authorList>
            <person name="El-Sayed N."/>
            <person name="Caler E."/>
            <person name="Inman J."/>
            <person name="Amedeo P."/>
            <person name="Hass B."/>
            <person name="Wortman J."/>
        </authorList>
    </citation>
    <scope>NUCLEOTIDE SEQUENCE [LARGE SCALE GENOMIC DNA]</scope>
    <source>
        <strain evidence="8">ATCC 50983 / TXsc</strain>
    </source>
</reference>
<dbReference type="AlphaFoldDB" id="C5KIU9"/>
<dbReference type="SUPFAM" id="SSF50249">
    <property type="entry name" value="Nucleic acid-binding proteins"/>
    <property type="match status" value="1"/>
</dbReference>
<evidence type="ECO:0000256" key="3">
    <source>
        <dbReference type="ARBA" id="ARBA00022771"/>
    </source>
</evidence>
<evidence type="ECO:0000259" key="6">
    <source>
        <dbReference type="Pfam" id="PF01336"/>
    </source>
</evidence>
<dbReference type="Proteomes" id="UP000007800">
    <property type="component" value="Unassembled WGS sequence"/>
</dbReference>
<dbReference type="Gene3D" id="2.40.50.140">
    <property type="entry name" value="Nucleic acid-binding proteins"/>
    <property type="match status" value="1"/>
</dbReference>
<proteinExistence type="inferred from homology"/>
<accession>C5KIU9</accession>